<dbReference type="EMBL" id="CP028923">
    <property type="protein sequence ID" value="QCK14312.1"/>
    <property type="molecule type" value="Genomic_DNA"/>
</dbReference>
<evidence type="ECO:0000313" key="1">
    <source>
        <dbReference type="EMBL" id="QCK14312.1"/>
    </source>
</evidence>
<protein>
    <submittedName>
        <fullName evidence="1">Uncharacterized protein</fullName>
    </submittedName>
</protein>
<gene>
    <name evidence="1" type="ORF">DCC35_05910</name>
</gene>
<accession>A0A4D7JNI9</accession>
<dbReference type="Proteomes" id="UP000298616">
    <property type="component" value="Chromosome"/>
</dbReference>
<dbReference type="AlphaFoldDB" id="A0A4D7JNI9"/>
<sequence>MKFSVVTLSLLVIISFFILNTEEVILNNNHFKKATSSLHCTYEYHVTSIKSKYNSSTPEDRKYASFWISLMLDRPCSKMEKNKMQHQFPQQASTTCKAFAKAG</sequence>
<dbReference type="RefSeq" id="WP_137089901.1">
    <property type="nucleotide sequence ID" value="NZ_CP028923.1"/>
</dbReference>
<name>A0A4D7JNI9_9BACT</name>
<proteinExistence type="predicted"/>
<reference evidence="1 2" key="1">
    <citation type="submission" date="2018-04" db="EMBL/GenBank/DDBJ databases">
        <title>Complete genome uncultured novel isolate.</title>
        <authorList>
            <person name="Merlino G."/>
        </authorList>
    </citation>
    <scope>NUCLEOTIDE SEQUENCE [LARGE SCALE GENOMIC DNA]</scope>
    <source>
        <strain evidence="2">R1DC9</strain>
    </source>
</reference>
<keyword evidence="2" id="KW-1185">Reference proteome</keyword>
<organism evidence="1 2">
    <name type="scientific">Mangrovivirga cuniculi</name>
    <dbReference type="NCBI Taxonomy" id="2715131"/>
    <lineage>
        <taxon>Bacteria</taxon>
        <taxon>Pseudomonadati</taxon>
        <taxon>Bacteroidota</taxon>
        <taxon>Cytophagia</taxon>
        <taxon>Cytophagales</taxon>
        <taxon>Mangrovivirgaceae</taxon>
        <taxon>Mangrovivirga</taxon>
    </lineage>
</organism>
<dbReference type="KEGG" id="fpf:DCC35_05910"/>
<evidence type="ECO:0000313" key="2">
    <source>
        <dbReference type="Proteomes" id="UP000298616"/>
    </source>
</evidence>